<evidence type="ECO:0000313" key="2">
    <source>
        <dbReference type="Proteomes" id="UP001314263"/>
    </source>
</evidence>
<proteinExistence type="predicted"/>
<name>A0AAV1I2V1_9CHLO</name>
<dbReference type="AlphaFoldDB" id="A0AAV1I2V1"/>
<gene>
    <name evidence="1" type="ORF">CVIRNUC_004527</name>
</gene>
<protein>
    <submittedName>
        <fullName evidence="1">Uncharacterized protein</fullName>
    </submittedName>
</protein>
<reference evidence="1 2" key="1">
    <citation type="submission" date="2023-10" db="EMBL/GenBank/DDBJ databases">
        <authorList>
            <person name="Maclean D."/>
            <person name="Macfadyen A."/>
        </authorList>
    </citation>
    <scope>NUCLEOTIDE SEQUENCE [LARGE SCALE GENOMIC DNA]</scope>
</reference>
<keyword evidence="2" id="KW-1185">Reference proteome</keyword>
<sequence>MRTDACGKAARSLSLLVCPTVFDYFMCALSPQLIDQGEPARRKLASDIGKVVPGLEQALYGAATSRDVYIDRDTLKDRLEMVAEWMLRDCLIRQRGVPEVDLGQLALALGDMSIASIR</sequence>
<accession>A0AAV1I2V1</accession>
<dbReference type="EMBL" id="CAUYUE010000005">
    <property type="protein sequence ID" value="CAK0777767.1"/>
    <property type="molecule type" value="Genomic_DNA"/>
</dbReference>
<comment type="caution">
    <text evidence="1">The sequence shown here is derived from an EMBL/GenBank/DDBJ whole genome shotgun (WGS) entry which is preliminary data.</text>
</comment>
<evidence type="ECO:0000313" key="1">
    <source>
        <dbReference type="EMBL" id="CAK0777767.1"/>
    </source>
</evidence>
<dbReference type="Proteomes" id="UP001314263">
    <property type="component" value="Unassembled WGS sequence"/>
</dbReference>
<organism evidence="1 2">
    <name type="scientific">Coccomyxa viridis</name>
    <dbReference type="NCBI Taxonomy" id="1274662"/>
    <lineage>
        <taxon>Eukaryota</taxon>
        <taxon>Viridiplantae</taxon>
        <taxon>Chlorophyta</taxon>
        <taxon>core chlorophytes</taxon>
        <taxon>Trebouxiophyceae</taxon>
        <taxon>Trebouxiophyceae incertae sedis</taxon>
        <taxon>Coccomyxaceae</taxon>
        <taxon>Coccomyxa</taxon>
    </lineage>
</organism>